<dbReference type="OrthoDB" id="9789605at2"/>
<dbReference type="GO" id="GO:0016747">
    <property type="term" value="F:acyltransferase activity, transferring groups other than amino-acyl groups"/>
    <property type="evidence" value="ECO:0007669"/>
    <property type="project" value="InterPro"/>
</dbReference>
<gene>
    <name evidence="4" type="ORF">EFB08_13910</name>
</gene>
<dbReference type="Gene3D" id="3.40.630.30">
    <property type="match status" value="1"/>
</dbReference>
<evidence type="ECO:0000256" key="1">
    <source>
        <dbReference type="ARBA" id="ARBA00022679"/>
    </source>
</evidence>
<dbReference type="RefSeq" id="WP_123127551.1">
    <property type="nucleotide sequence ID" value="NZ_RJJD01000008.1"/>
</dbReference>
<dbReference type="PROSITE" id="PS51186">
    <property type="entry name" value="GNAT"/>
    <property type="match status" value="1"/>
</dbReference>
<dbReference type="InterPro" id="IPR000182">
    <property type="entry name" value="GNAT_dom"/>
</dbReference>
<name>A0A3M9MKC1_9BACT</name>
<evidence type="ECO:0000256" key="2">
    <source>
        <dbReference type="ARBA" id="ARBA00023315"/>
    </source>
</evidence>
<keyword evidence="2" id="KW-0012">Acyltransferase</keyword>
<proteinExistence type="predicted"/>
<comment type="caution">
    <text evidence="4">The sequence shown here is derived from an EMBL/GenBank/DDBJ whole genome shotgun (WGS) entry which is preliminary data.</text>
</comment>
<keyword evidence="1 4" id="KW-0808">Transferase</keyword>
<dbReference type="Pfam" id="PF13508">
    <property type="entry name" value="Acetyltransf_7"/>
    <property type="match status" value="1"/>
</dbReference>
<dbReference type="InterPro" id="IPR016181">
    <property type="entry name" value="Acyl_CoA_acyltransferase"/>
</dbReference>
<keyword evidence="5" id="KW-1185">Reference proteome</keyword>
<reference evidence="4 5" key="1">
    <citation type="submission" date="2018-11" db="EMBL/GenBank/DDBJ databases">
        <title>Rufibacter latericius sp. nov., isolated from water in Baiyang Lake.</title>
        <authorList>
            <person name="Yang Y."/>
        </authorList>
    </citation>
    <scope>NUCLEOTIDE SEQUENCE [LARGE SCALE GENOMIC DNA]</scope>
    <source>
        <strain evidence="4 5">R-22-1c-1</strain>
    </source>
</reference>
<evidence type="ECO:0000313" key="5">
    <source>
        <dbReference type="Proteomes" id="UP000272117"/>
    </source>
</evidence>
<organism evidence="4 5">
    <name type="scientific">Rufibacter latericius</name>
    <dbReference type="NCBI Taxonomy" id="2487040"/>
    <lineage>
        <taxon>Bacteria</taxon>
        <taxon>Pseudomonadati</taxon>
        <taxon>Bacteroidota</taxon>
        <taxon>Cytophagia</taxon>
        <taxon>Cytophagales</taxon>
        <taxon>Hymenobacteraceae</taxon>
        <taxon>Rufibacter</taxon>
    </lineage>
</organism>
<sequence>MYRSGTSVIRLDTVLPKEYPALVDLWEASVRATHHFVSEDEIQYYRPIILHEYLRQMALTCARTDQGQILGFAGAAAGKLEMLFLHPSARGKGVGTRLVQHVIRHQKVTKVDVNEENEQALGFYRHLGFQVEDRSPLDGMNRPHPILHMTLNLPRLGEE</sequence>
<accession>A0A3M9MKC1</accession>
<dbReference type="SUPFAM" id="SSF55729">
    <property type="entry name" value="Acyl-CoA N-acyltransferases (Nat)"/>
    <property type="match status" value="1"/>
</dbReference>
<dbReference type="PANTHER" id="PTHR43800:SF1">
    <property type="entry name" value="PEPTIDYL-LYSINE N-ACETYLTRANSFERASE YJAB"/>
    <property type="match status" value="1"/>
</dbReference>
<evidence type="ECO:0000259" key="3">
    <source>
        <dbReference type="PROSITE" id="PS51186"/>
    </source>
</evidence>
<dbReference type="PANTHER" id="PTHR43800">
    <property type="entry name" value="PEPTIDYL-LYSINE N-ACETYLTRANSFERASE YJAB"/>
    <property type="match status" value="1"/>
</dbReference>
<dbReference type="EMBL" id="RJJD01000008">
    <property type="protein sequence ID" value="RNI25929.1"/>
    <property type="molecule type" value="Genomic_DNA"/>
</dbReference>
<feature type="domain" description="N-acetyltransferase" evidence="3">
    <location>
        <begin position="9"/>
        <end position="154"/>
    </location>
</feature>
<dbReference type="AlphaFoldDB" id="A0A3M9MKC1"/>
<evidence type="ECO:0000313" key="4">
    <source>
        <dbReference type="EMBL" id="RNI25929.1"/>
    </source>
</evidence>
<protein>
    <submittedName>
        <fullName evidence="4">GNAT family N-acetyltransferase</fullName>
    </submittedName>
</protein>
<dbReference type="CDD" id="cd04301">
    <property type="entry name" value="NAT_SF"/>
    <property type="match status" value="1"/>
</dbReference>
<dbReference type="Proteomes" id="UP000272117">
    <property type="component" value="Unassembled WGS sequence"/>
</dbReference>